<dbReference type="Proteomes" id="UP000308730">
    <property type="component" value="Unassembled WGS sequence"/>
</dbReference>
<comment type="function">
    <text evidence="6">Accessory subunit of the DNA polymerase alpha complex (also known as the alpha DNA polymerase-primase complex) which plays an essential role in the initiation of DNA synthesis.</text>
</comment>
<dbReference type="PANTHER" id="PTHR23061:SF12">
    <property type="entry name" value="DNA POLYMERASE ALPHA SUBUNIT B"/>
    <property type="match status" value="1"/>
</dbReference>
<dbReference type="InterPro" id="IPR007185">
    <property type="entry name" value="DNA_pol_a/d/e_bsu"/>
</dbReference>
<comment type="similarity">
    <text evidence="2 6">Belongs to the DNA polymerase alpha subunit B family.</text>
</comment>
<reference evidence="9 10" key="1">
    <citation type="submission" date="2019-02" db="EMBL/GenBank/DDBJ databases">
        <title>Genome sequencing of the rare red list fungi Antrodiella citrinella (Flaviporus citrinellus).</title>
        <authorList>
            <person name="Buettner E."/>
            <person name="Kellner H."/>
        </authorList>
    </citation>
    <scope>NUCLEOTIDE SEQUENCE [LARGE SCALE GENOMIC DNA]</scope>
    <source>
        <strain evidence="9 10">DSM 108506</strain>
    </source>
</reference>
<proteinExistence type="inferred from homology"/>
<dbReference type="InterPro" id="IPR016722">
    <property type="entry name" value="DNA_pol_alpha_bsu"/>
</dbReference>
<name>A0A4S4N0C0_9APHY</name>
<comment type="caution">
    <text evidence="9">The sequence shown here is derived from an EMBL/GenBank/DDBJ whole genome shotgun (WGS) entry which is preliminary data.</text>
</comment>
<evidence type="ECO:0000259" key="7">
    <source>
        <dbReference type="Pfam" id="PF04042"/>
    </source>
</evidence>
<evidence type="ECO:0000256" key="2">
    <source>
        <dbReference type="ARBA" id="ARBA00007299"/>
    </source>
</evidence>
<keyword evidence="10" id="KW-1185">Reference proteome</keyword>
<dbReference type="GO" id="GO:0003677">
    <property type="term" value="F:DNA binding"/>
    <property type="evidence" value="ECO:0007669"/>
    <property type="project" value="InterPro"/>
</dbReference>
<evidence type="ECO:0000313" key="9">
    <source>
        <dbReference type="EMBL" id="THH31178.1"/>
    </source>
</evidence>
<dbReference type="Pfam" id="PF22062">
    <property type="entry name" value="OB_DPOA2"/>
    <property type="match status" value="1"/>
</dbReference>
<dbReference type="EMBL" id="SGPM01000055">
    <property type="protein sequence ID" value="THH31178.1"/>
    <property type="molecule type" value="Genomic_DNA"/>
</dbReference>
<dbReference type="PANTHER" id="PTHR23061">
    <property type="entry name" value="DNA POLYMERASE 2 ALPHA 70 KDA SUBUNIT"/>
    <property type="match status" value="1"/>
</dbReference>
<dbReference type="InterPro" id="IPR054300">
    <property type="entry name" value="OB_DPOA2"/>
</dbReference>
<evidence type="ECO:0000256" key="5">
    <source>
        <dbReference type="ARBA" id="ARBA00023242"/>
    </source>
</evidence>
<accession>A0A4S4N0C0</accession>
<dbReference type="Gene3D" id="3.60.21.60">
    <property type="match status" value="2"/>
</dbReference>
<dbReference type="GO" id="GO:0005658">
    <property type="term" value="C:alpha DNA polymerase:primase complex"/>
    <property type="evidence" value="ECO:0007669"/>
    <property type="project" value="TreeGrafter"/>
</dbReference>
<feature type="domain" description="DNA polymerase alpha subunit B OB" evidence="8">
    <location>
        <begin position="174"/>
        <end position="294"/>
    </location>
</feature>
<evidence type="ECO:0000256" key="6">
    <source>
        <dbReference type="PIRNR" id="PIRNR018300"/>
    </source>
</evidence>
<dbReference type="GO" id="GO:0006270">
    <property type="term" value="P:DNA replication initiation"/>
    <property type="evidence" value="ECO:0007669"/>
    <property type="project" value="TreeGrafter"/>
</dbReference>
<dbReference type="OrthoDB" id="336885at2759"/>
<dbReference type="AlphaFoldDB" id="A0A4S4N0C0"/>
<comment type="subcellular location">
    <subcellularLocation>
        <location evidence="1 6">Nucleus</location>
    </subcellularLocation>
</comment>
<keyword evidence="4 6" id="KW-0235">DNA replication</keyword>
<protein>
    <recommendedName>
        <fullName evidence="3 6">DNA polymerase alpha subunit B</fullName>
    </recommendedName>
</protein>
<keyword evidence="5 6" id="KW-0539">Nucleus</keyword>
<feature type="domain" description="DNA polymerase alpha/delta/epsilon subunit B" evidence="7">
    <location>
        <begin position="315"/>
        <end position="544"/>
    </location>
</feature>
<evidence type="ECO:0000256" key="3">
    <source>
        <dbReference type="ARBA" id="ARBA00018596"/>
    </source>
</evidence>
<evidence type="ECO:0000256" key="4">
    <source>
        <dbReference type="ARBA" id="ARBA00022705"/>
    </source>
</evidence>
<dbReference type="PIRSF" id="PIRSF018300">
    <property type="entry name" value="DNA_pol_alph_2"/>
    <property type="match status" value="1"/>
</dbReference>
<evidence type="ECO:0000259" key="8">
    <source>
        <dbReference type="Pfam" id="PF22062"/>
    </source>
</evidence>
<evidence type="ECO:0000256" key="1">
    <source>
        <dbReference type="ARBA" id="ARBA00004123"/>
    </source>
</evidence>
<dbReference type="Pfam" id="PF04042">
    <property type="entry name" value="DNA_pol_E_B"/>
    <property type="match status" value="1"/>
</dbReference>
<evidence type="ECO:0000313" key="10">
    <source>
        <dbReference type="Proteomes" id="UP000308730"/>
    </source>
</evidence>
<organism evidence="9 10">
    <name type="scientific">Antrodiella citrinella</name>
    <dbReference type="NCBI Taxonomy" id="2447956"/>
    <lineage>
        <taxon>Eukaryota</taxon>
        <taxon>Fungi</taxon>
        <taxon>Dikarya</taxon>
        <taxon>Basidiomycota</taxon>
        <taxon>Agaricomycotina</taxon>
        <taxon>Agaricomycetes</taxon>
        <taxon>Polyporales</taxon>
        <taxon>Steccherinaceae</taxon>
        <taxon>Antrodiella</taxon>
    </lineage>
</organism>
<gene>
    <name evidence="9" type="ORF">EUX98_g3002</name>
</gene>
<sequence length="581" mass="63897">MAASQASIEDIRTHFGEAVDDDDAAECVKLCKMYNRSAADLFYTWEAMNLGFGLQQRVNILNKASLDGLREYLKRKTEEGRKKVDEKRAQMGPLLRKGLMKSGGGTFAASFAMPGRVKTEQASSSFVGNPFGGSDKDKKRVAVNTRSNVTFTLDESSSSSRKYRYMYEKVSERSEVLDDRIEELAQLVKEHYDIPEFGDPSATTEEDIIVVGRVTLDYDSSSSGPVKLNEASLALETSRAMGSGVRVPFKFDASAKIRGGRLGAGGIGLFPGAIVALRGKNGGGGWFMVSEVLSLPVPNARVKADEDAAKTAFSVCIACGPFTTDSDLKFRPWQALIAKLKDETPDIVVLVGPFIDATHPLIKQGEVDTSPEQMFKDVIINPLQDYMDSKESSLVILVPSVKDVVSDHAVFPQAALDAQLFNDPRIRCVPNPSRFKLNDVTFAVSSVDVLFHLRKEEFFKRALPVTTDVDMTLDAPHAADPMANLCRHLLEQRSYYPIFPAPQEMAHEVNLDITHSELLNICARSASDAPEVLISPSRLKQFSKHVDGTTFVNPSFLTKGTYAMLRYDAETAIQVEIPKLA</sequence>